<dbReference type="EMBL" id="CYHE01000003">
    <property type="protein sequence ID" value="CUA94233.1"/>
    <property type="molecule type" value="Genomic_DNA"/>
</dbReference>
<name>A0A0K6HTZ3_9HYPH</name>
<dbReference type="Proteomes" id="UP000183900">
    <property type="component" value="Unassembled WGS sequence"/>
</dbReference>
<organism evidence="1 2">
    <name type="scientific">Pannonibacter indicus</name>
    <dbReference type="NCBI Taxonomy" id="466044"/>
    <lineage>
        <taxon>Bacteria</taxon>
        <taxon>Pseudomonadati</taxon>
        <taxon>Pseudomonadota</taxon>
        <taxon>Alphaproteobacteria</taxon>
        <taxon>Hyphomicrobiales</taxon>
        <taxon>Stappiaceae</taxon>
        <taxon>Pannonibacter</taxon>
    </lineage>
</organism>
<dbReference type="AlphaFoldDB" id="A0A0K6HTZ3"/>
<keyword evidence="2" id="KW-1185">Reference proteome</keyword>
<reference evidence="2" key="1">
    <citation type="submission" date="2015-08" db="EMBL/GenBank/DDBJ databases">
        <authorList>
            <person name="Varghese N."/>
        </authorList>
    </citation>
    <scope>NUCLEOTIDE SEQUENCE [LARGE SCALE GENOMIC DNA]</scope>
    <source>
        <strain evidence="2">DSM 23407</strain>
    </source>
</reference>
<evidence type="ECO:0000313" key="2">
    <source>
        <dbReference type="Proteomes" id="UP000183900"/>
    </source>
</evidence>
<gene>
    <name evidence="1" type="ORF">Ga0061067_103101</name>
</gene>
<protein>
    <submittedName>
        <fullName evidence="1">Uncharacterized protein</fullName>
    </submittedName>
</protein>
<proteinExistence type="predicted"/>
<evidence type="ECO:0000313" key="1">
    <source>
        <dbReference type="EMBL" id="CUA94233.1"/>
    </source>
</evidence>
<sequence length="97" mass="10614">MNKLILFPQAGRLLPEHAIFPAAKAQASHFRPDVRQGARPVSGRQLICRWSVPHSNGRLCCRWTTEDPAADDGASMQSARLPLALRQPSLTGCLRAA</sequence>
<accession>A0A0K6HTZ3</accession>